<name>A0A3G5AGZ0_9VIRU</name>
<gene>
    <name evidence="1" type="ORF">Sylvanvirus1_53</name>
</gene>
<reference evidence="1" key="1">
    <citation type="submission" date="2018-10" db="EMBL/GenBank/DDBJ databases">
        <title>Hidden diversity of soil giant viruses.</title>
        <authorList>
            <person name="Schulz F."/>
            <person name="Alteio L."/>
            <person name="Goudeau D."/>
            <person name="Ryan E.M."/>
            <person name="Malmstrom R.R."/>
            <person name="Blanchard J."/>
            <person name="Woyke T."/>
        </authorList>
    </citation>
    <scope>NUCLEOTIDE SEQUENCE</scope>
    <source>
        <strain evidence="1">SYV1</strain>
    </source>
</reference>
<accession>A0A3G5AGZ0</accession>
<proteinExistence type="predicted"/>
<protein>
    <submittedName>
        <fullName evidence="1">Uncharacterized protein</fullName>
    </submittedName>
</protein>
<evidence type="ECO:0000313" key="1">
    <source>
        <dbReference type="EMBL" id="AYV86457.1"/>
    </source>
</evidence>
<dbReference type="EMBL" id="MK072507">
    <property type="protein sequence ID" value="AYV86457.1"/>
    <property type="molecule type" value="Genomic_DNA"/>
</dbReference>
<sequence length="709" mass="81197">MISFSFFHVDEKNKKKIEYIEYIYVIFMQEIVFIPKGALQRQGHFTTYALFRVGVSSSSSPELYCIHAKPILTDALYQVQCTLTLIQDGSDLKDQESKQLIKSNDKKGVTGLKDLYVTLNSSPSIQIRMIPWRIDQEHETSSTASSSTNQNHWMNETVRVSPSCIGSSSIHTPMSLSFQCYTHRFHGLLESTGWALSFMLNNFENHQISKIMIDNDWTVEPRQVHLTSVRLTPFDQLEMQMSKRRNGRVAFLYNEDYPAILWYWHRYFSELDICPLEASASVQNLTMDYLTGMNNPNDLKLNDVKNDNTHMRIAPRRSSIGSSFNPVIPLPLPSSQSLVQVNNWLSQLIRFSKTLEEAILQQRPFLVIPLIQHPGHWTSMSPATVSSFLKSVFNTREFEDTLYVLKDCMLILPLRSYALIQSLFPVDNNYANCAESKPVVTLDKMSTKIQRLCKRGNLKVVVREMNGGSMMTTPISSKVEKFREHVPKLHVLCLIQSTLESDLKHIAEWLDGWMSSAKQCLDNGSSNHEFLLSIHCHLINTVPHQPLVLKQVLQASTFLKQRVNSHSCTTTLLSCWNYAEASSWDVDIWSEQVLSYRDMVCVADVYSPVYASWTYLQSALNIQATYLDTSQQGRTPISSALIFSSKLDPNPLWIFSSATFQNRFDLDSYIQQIPSILKLLDNVNLTQKNQVYPQCFLYSRCSLIVLMQV</sequence>
<organism evidence="1">
    <name type="scientific">Sylvanvirus sp</name>
    <dbReference type="NCBI Taxonomy" id="2487774"/>
    <lineage>
        <taxon>Viruses</taxon>
    </lineage>
</organism>